<dbReference type="FunFam" id="3.40.50.720:FF:000084">
    <property type="entry name" value="Short-chain dehydrogenase reductase"/>
    <property type="match status" value="1"/>
</dbReference>
<dbReference type="Pfam" id="PF13561">
    <property type="entry name" value="adh_short_C2"/>
    <property type="match status" value="1"/>
</dbReference>
<evidence type="ECO:0000256" key="3">
    <source>
        <dbReference type="ARBA" id="ARBA00023002"/>
    </source>
</evidence>
<dbReference type="PANTHER" id="PTHR43296">
    <property type="entry name" value="PEROXISOMAL 2,4-DIENOYL-COA REDUCTASE"/>
    <property type="match status" value="1"/>
</dbReference>
<protein>
    <submittedName>
        <fullName evidence="4">SDR family oxidoreductase</fullName>
    </submittedName>
</protein>
<keyword evidence="3" id="KW-0560">Oxidoreductase</keyword>
<evidence type="ECO:0000313" key="4">
    <source>
        <dbReference type="EMBL" id="MCL1137257.1"/>
    </source>
</evidence>
<dbReference type="NCBIfam" id="NF005752">
    <property type="entry name" value="PRK07576.1"/>
    <property type="match status" value="1"/>
</dbReference>
<dbReference type="PRINTS" id="PR00081">
    <property type="entry name" value="GDHRDH"/>
</dbReference>
<accession>A0A9X1ZCH3</accession>
<dbReference type="RefSeq" id="WP_248948212.1">
    <property type="nucleotide sequence ID" value="NZ_JAKILB010000001.1"/>
</dbReference>
<dbReference type="InterPro" id="IPR045017">
    <property type="entry name" value="DECR2-like"/>
</dbReference>
<dbReference type="GO" id="GO:0009062">
    <property type="term" value="P:fatty acid catabolic process"/>
    <property type="evidence" value="ECO:0007669"/>
    <property type="project" value="InterPro"/>
</dbReference>
<gene>
    <name evidence="4" type="ORF">L2740_01580</name>
</gene>
<proteinExistence type="inferred from homology"/>
<dbReference type="PANTHER" id="PTHR43296:SF2">
    <property type="entry name" value="PEROXISOMAL 2,4-DIENOYL-COA REDUCTASE [(3E)-ENOYL-COA-PRODUCING]"/>
    <property type="match status" value="1"/>
</dbReference>
<dbReference type="GO" id="GO:0008670">
    <property type="term" value="F:2,4-dienoyl-CoA reductase (NADPH) activity"/>
    <property type="evidence" value="ECO:0007669"/>
    <property type="project" value="InterPro"/>
</dbReference>
<dbReference type="CDD" id="cd05369">
    <property type="entry name" value="TER_DECR_SDR_a"/>
    <property type="match status" value="1"/>
</dbReference>
<dbReference type="InterPro" id="IPR036291">
    <property type="entry name" value="NAD(P)-bd_dom_sf"/>
</dbReference>
<reference evidence="4" key="1">
    <citation type="submission" date="2022-01" db="EMBL/GenBank/DDBJ databases">
        <title>Whole genome-based taxonomy of the Shewanellaceae.</title>
        <authorList>
            <person name="Martin-Rodriguez A.J."/>
        </authorList>
    </citation>
    <scope>NUCLEOTIDE SEQUENCE</scope>
    <source>
        <strain evidence="4">KCTC 23973</strain>
    </source>
</reference>
<evidence type="ECO:0000256" key="1">
    <source>
        <dbReference type="ARBA" id="ARBA00006484"/>
    </source>
</evidence>
<sequence>MFSYQGKNVVVVGGTSGINLGIAKRFSQAGANVAVASRSEDKVNAAVAELRLANSNGNHFGVCFDVRDLDALKQGFLTIKNTFAYIDVLVSGAAGNFPSSAENLSENGFKSVMDIDLLGSFQVLKQAYPLINARGGAIIQISAPQAYVPMPMQVHVCAAKAGVDMLTKTLAIEWGRKGIRINSIVPGPIAGTEGFDRLAPSAELQARVAKSVPLRRNGDCDDIANAALFLASDMASYITGTVLPVDGGWSLGGAGAAMAEIGQLATQRKS</sequence>
<keyword evidence="2" id="KW-0521">NADP</keyword>
<comment type="caution">
    <text evidence="4">The sequence shown here is derived from an EMBL/GenBank/DDBJ whole genome shotgun (WGS) entry which is preliminary data.</text>
</comment>
<evidence type="ECO:0000256" key="2">
    <source>
        <dbReference type="ARBA" id="ARBA00022857"/>
    </source>
</evidence>
<keyword evidence="5" id="KW-1185">Reference proteome</keyword>
<dbReference type="InterPro" id="IPR002347">
    <property type="entry name" value="SDR_fam"/>
</dbReference>
<evidence type="ECO:0000313" key="5">
    <source>
        <dbReference type="Proteomes" id="UP001139293"/>
    </source>
</evidence>
<name>A0A9X1ZCH3_9GAMM</name>
<comment type="similarity">
    <text evidence="1">Belongs to the short-chain dehydrogenases/reductases (SDR) family.</text>
</comment>
<dbReference type="AlphaFoldDB" id="A0A9X1ZCH3"/>
<organism evidence="4 5">
    <name type="scientific">Shewanella pneumatophori</name>
    <dbReference type="NCBI Taxonomy" id="314092"/>
    <lineage>
        <taxon>Bacteria</taxon>
        <taxon>Pseudomonadati</taxon>
        <taxon>Pseudomonadota</taxon>
        <taxon>Gammaproteobacteria</taxon>
        <taxon>Alteromonadales</taxon>
        <taxon>Shewanellaceae</taxon>
        <taxon>Shewanella</taxon>
    </lineage>
</organism>
<dbReference type="Proteomes" id="UP001139293">
    <property type="component" value="Unassembled WGS sequence"/>
</dbReference>
<dbReference type="Gene3D" id="3.40.50.720">
    <property type="entry name" value="NAD(P)-binding Rossmann-like Domain"/>
    <property type="match status" value="1"/>
</dbReference>
<dbReference type="SUPFAM" id="SSF51735">
    <property type="entry name" value="NAD(P)-binding Rossmann-fold domains"/>
    <property type="match status" value="1"/>
</dbReference>
<dbReference type="EMBL" id="JAKILB010000001">
    <property type="protein sequence ID" value="MCL1137257.1"/>
    <property type="molecule type" value="Genomic_DNA"/>
</dbReference>